<dbReference type="AlphaFoldDB" id="A0A1I5RQ05"/>
<dbReference type="OrthoDB" id="1642058at2"/>
<evidence type="ECO:0008006" key="3">
    <source>
        <dbReference type="Google" id="ProtNLM"/>
    </source>
</evidence>
<keyword evidence="2" id="KW-1185">Reference proteome</keyword>
<proteinExistence type="predicted"/>
<organism evidence="1 2">
    <name type="scientific">Butyrivibrio proteoclasticus</name>
    <dbReference type="NCBI Taxonomy" id="43305"/>
    <lineage>
        <taxon>Bacteria</taxon>
        <taxon>Bacillati</taxon>
        <taxon>Bacillota</taxon>
        <taxon>Clostridia</taxon>
        <taxon>Lachnospirales</taxon>
        <taxon>Lachnospiraceae</taxon>
        <taxon>Butyrivibrio</taxon>
    </lineage>
</organism>
<dbReference type="Pfam" id="PF14199">
    <property type="entry name" value="DUF4317"/>
    <property type="match status" value="1"/>
</dbReference>
<sequence length="378" mass="43288">MNKAETLEIKKQFTPDRCTIDHICGCYVDHEKNKRLTFRKAFGQIPEDEMFKYLDIFQHTLAGSFGKNLISLEFPLDQEQPGGTQDFLLTLRNSRLEDDELLEEFYDKIIANYINGENYYIIIVHAVYDIPGVTNDGIEMEDASDKIYDYILCSICPVKLSKAGLGYNESKNVIEDRYRDWIVEGPTKGFLFPAFIERDMDIHNMLYFTKKPDDLQPEFVEAMFGGRAPISAPEQKGIFDAVVQNTIGEDADYDIMKNIHDNLNDMIEDHAEDPEPLELSKKDVKQLLQDSGVSEERLGYFEENYTKCAGDEDFPLLASNIANTKKFDIETPDVVIKVKPDRTDLVESKIVDGRQCLVIAVDDHIEVNGINVRTFMNK</sequence>
<evidence type="ECO:0000313" key="1">
    <source>
        <dbReference type="EMBL" id="SFP60583.1"/>
    </source>
</evidence>
<dbReference type="Proteomes" id="UP000182624">
    <property type="component" value="Unassembled WGS sequence"/>
</dbReference>
<gene>
    <name evidence="1" type="ORF">SAMN04487928_104133</name>
</gene>
<reference evidence="2" key="1">
    <citation type="submission" date="2016-10" db="EMBL/GenBank/DDBJ databases">
        <authorList>
            <person name="Varghese N."/>
            <person name="Submissions S."/>
        </authorList>
    </citation>
    <scope>NUCLEOTIDE SEQUENCE [LARGE SCALE GENOMIC DNA]</scope>
    <source>
        <strain evidence="2">P18</strain>
    </source>
</reference>
<accession>A0A1I5RQ05</accession>
<dbReference type="InterPro" id="IPR025466">
    <property type="entry name" value="DUF4317"/>
</dbReference>
<protein>
    <recommendedName>
        <fullName evidence="3">DUF4317 domain-containing protein</fullName>
    </recommendedName>
</protein>
<dbReference type="EMBL" id="FOXO01000004">
    <property type="protein sequence ID" value="SFP60583.1"/>
    <property type="molecule type" value="Genomic_DNA"/>
</dbReference>
<evidence type="ECO:0000313" key="2">
    <source>
        <dbReference type="Proteomes" id="UP000182624"/>
    </source>
</evidence>
<dbReference type="RefSeq" id="WP_074884742.1">
    <property type="nucleotide sequence ID" value="NZ_FOXO01000004.1"/>
</dbReference>
<name>A0A1I5RQ05_9FIRM</name>